<feature type="compositionally biased region" description="Low complexity" evidence="2">
    <location>
        <begin position="282"/>
        <end position="296"/>
    </location>
</feature>
<dbReference type="EnsemblMetazoa" id="HelroT174283">
    <property type="protein sequence ID" value="HelroP174283"/>
    <property type="gene ID" value="HelroG174283"/>
</dbReference>
<sequence length="829" mass="93456">MFERTRIDICCLQETRWKSNGVCHVNSDKEKYKLFWNGQKTAKNGDLNGNVGEKTDGFDNVHGGFGNRKRNDDGNRILEFAESHGFCLLNTYFRKRLEHLITYKSGPSVTQIDFFAVKQQHRRLFKNVKVIPGESCALCAAEDETDIQAAECAKAEQKEELAEFDENLPWEDVKFNDAPNSSCAVVETKLDEASSLDVELEQLNNKSNVVLSLDKWELDHLKALKEEEERKAEDEEDEILYVSNVDHSVKHKKIKFNKSSKIPYLEMKKMHFLARKEEQQISNAKDASNVNSSSNSCDDETEDICIDDEKDNTTYVKNRQSSKANAKLFDDKQLQVKKYWKKNSPLIKYSKQNKNSVVKSKANKAKHLDNSYDDIGGDVLNQISLQNESDNKGKRSCPAMFPDEYQCPPNKQPKLDIKEDILKHITQINNTANSINILNNVAPKALERENNQSVNYGLLSNKRFILPNNQRILVHRFARPNLVQSQTVINSRHLPSAIPVNKIAENKLTPILEKLQNNVPSKMPLATLTSPAYLKTNNVVPKSTNHIVARSVFMPSSSSNDVLQFLIEKNSTSVPKTVQTPAATNYYILKNPSTPGQNFFIPTTNSKTNIILVPNAPKQTTSTNSGFILLANNNIKCDKVNNGNMLINANINLPGSVGVTVTQQTSKPINIMLQRQSPVKQITFAPSTVLQNFQLKTNRLANPTTASNTIPILEKLAMQLDKQNKMSPPFTVKLSKFNSCFVQQPLTTNAAPRQQQRVFLKTPDGSIIQSKIVTNADYRYRFNSGLMYNNNINNSNSNVINSNNKAQSETQQILILDNSFNNFTNNTGT</sequence>
<dbReference type="InterPro" id="IPR036691">
    <property type="entry name" value="Endo/exonu/phosph_ase_sf"/>
</dbReference>
<dbReference type="PANTHER" id="PTHR23227">
    <property type="entry name" value="BUCENTAUR RELATED"/>
    <property type="match status" value="1"/>
</dbReference>
<accession>T1F7X7</accession>
<dbReference type="InParanoid" id="T1F7X7"/>
<dbReference type="OrthoDB" id="6253503at2759"/>
<gene>
    <name evidence="4" type="primary">20204926</name>
    <name evidence="3" type="ORF">HELRODRAFT_174283</name>
</gene>
<reference evidence="5" key="1">
    <citation type="submission" date="2012-12" db="EMBL/GenBank/DDBJ databases">
        <authorList>
            <person name="Hellsten U."/>
            <person name="Grimwood J."/>
            <person name="Chapman J.A."/>
            <person name="Shapiro H."/>
            <person name="Aerts A."/>
            <person name="Otillar R.P."/>
            <person name="Terry A.Y."/>
            <person name="Boore J.L."/>
            <person name="Simakov O."/>
            <person name="Marletaz F."/>
            <person name="Cho S.-J."/>
            <person name="Edsinger-Gonzales E."/>
            <person name="Havlak P."/>
            <person name="Kuo D.-H."/>
            <person name="Larsson T."/>
            <person name="Lv J."/>
            <person name="Arendt D."/>
            <person name="Savage R."/>
            <person name="Osoegawa K."/>
            <person name="de Jong P."/>
            <person name="Lindberg D.R."/>
            <person name="Seaver E.C."/>
            <person name="Weisblat D.A."/>
            <person name="Putnam N.H."/>
            <person name="Grigoriev I.V."/>
            <person name="Rokhsar D.S."/>
        </authorList>
    </citation>
    <scope>NUCLEOTIDE SEQUENCE</scope>
</reference>
<evidence type="ECO:0000256" key="1">
    <source>
        <dbReference type="SAM" id="Coils"/>
    </source>
</evidence>
<dbReference type="RefSeq" id="XP_009019064.1">
    <property type="nucleotide sequence ID" value="XM_009020816.1"/>
</dbReference>
<dbReference type="PANTHER" id="PTHR23227:SF67">
    <property type="entry name" value="CRANIOFACIAL DEVELOPMENT PROTEIN 2-LIKE"/>
    <property type="match status" value="1"/>
</dbReference>
<keyword evidence="5" id="KW-1185">Reference proteome</keyword>
<protein>
    <recommendedName>
        <fullName evidence="6">Endonuclease/exonuclease/phosphatase domain-containing protein</fullName>
    </recommendedName>
</protein>
<feature type="coiled-coil region" evidence="1">
    <location>
        <begin position="140"/>
        <end position="238"/>
    </location>
</feature>
<dbReference type="GeneID" id="20204926"/>
<evidence type="ECO:0000313" key="3">
    <source>
        <dbReference type="EMBL" id="ESO02850.1"/>
    </source>
</evidence>
<dbReference type="EMBL" id="AMQM01004874">
    <property type="status" value="NOT_ANNOTATED_CDS"/>
    <property type="molecule type" value="Genomic_DNA"/>
</dbReference>
<dbReference type="AlphaFoldDB" id="T1F7X7"/>
<dbReference type="Gene3D" id="3.60.10.10">
    <property type="entry name" value="Endonuclease/exonuclease/phosphatase"/>
    <property type="match status" value="1"/>
</dbReference>
<feature type="region of interest" description="Disordered" evidence="2">
    <location>
        <begin position="281"/>
        <end position="300"/>
    </location>
</feature>
<name>T1F7X7_HELRO</name>
<dbReference type="HOGENOM" id="CLU_342041_0_0_1"/>
<dbReference type="KEGG" id="hro:HELRODRAFT_174283"/>
<dbReference type="EMBL" id="KB096716">
    <property type="protein sequence ID" value="ESO02850.1"/>
    <property type="molecule type" value="Genomic_DNA"/>
</dbReference>
<evidence type="ECO:0008006" key="6">
    <source>
        <dbReference type="Google" id="ProtNLM"/>
    </source>
</evidence>
<dbReference type="Proteomes" id="UP000015101">
    <property type="component" value="Unassembled WGS sequence"/>
</dbReference>
<organism evidence="4 5">
    <name type="scientific">Helobdella robusta</name>
    <name type="common">Californian leech</name>
    <dbReference type="NCBI Taxonomy" id="6412"/>
    <lineage>
        <taxon>Eukaryota</taxon>
        <taxon>Metazoa</taxon>
        <taxon>Spiralia</taxon>
        <taxon>Lophotrochozoa</taxon>
        <taxon>Annelida</taxon>
        <taxon>Clitellata</taxon>
        <taxon>Hirudinea</taxon>
        <taxon>Rhynchobdellida</taxon>
        <taxon>Glossiphoniidae</taxon>
        <taxon>Helobdella</taxon>
    </lineage>
</organism>
<dbReference type="InterPro" id="IPR027124">
    <property type="entry name" value="Swc5/CFDP1/2"/>
</dbReference>
<dbReference type="CTD" id="20204926"/>
<keyword evidence="1" id="KW-0175">Coiled coil</keyword>
<reference evidence="3 5" key="2">
    <citation type="journal article" date="2013" name="Nature">
        <title>Insights into bilaterian evolution from three spiralian genomes.</title>
        <authorList>
            <person name="Simakov O."/>
            <person name="Marletaz F."/>
            <person name="Cho S.J."/>
            <person name="Edsinger-Gonzales E."/>
            <person name="Havlak P."/>
            <person name="Hellsten U."/>
            <person name="Kuo D.H."/>
            <person name="Larsson T."/>
            <person name="Lv J."/>
            <person name="Arendt D."/>
            <person name="Savage R."/>
            <person name="Osoegawa K."/>
            <person name="de Jong P."/>
            <person name="Grimwood J."/>
            <person name="Chapman J.A."/>
            <person name="Shapiro H."/>
            <person name="Aerts A."/>
            <person name="Otillar R.P."/>
            <person name="Terry A.Y."/>
            <person name="Boore J.L."/>
            <person name="Grigoriev I.V."/>
            <person name="Lindberg D.R."/>
            <person name="Seaver E.C."/>
            <person name="Weisblat D.A."/>
            <person name="Putnam N.H."/>
            <person name="Rokhsar D.S."/>
        </authorList>
    </citation>
    <scope>NUCLEOTIDE SEQUENCE</scope>
</reference>
<evidence type="ECO:0000313" key="4">
    <source>
        <dbReference type="EnsemblMetazoa" id="HelroP174283"/>
    </source>
</evidence>
<evidence type="ECO:0000256" key="2">
    <source>
        <dbReference type="SAM" id="MobiDB-lite"/>
    </source>
</evidence>
<proteinExistence type="predicted"/>
<evidence type="ECO:0000313" key="5">
    <source>
        <dbReference type="Proteomes" id="UP000015101"/>
    </source>
</evidence>
<reference evidence="4" key="3">
    <citation type="submission" date="2015-06" db="UniProtKB">
        <authorList>
            <consortium name="EnsemblMetazoa"/>
        </authorList>
    </citation>
    <scope>IDENTIFICATION</scope>
</reference>